<reference evidence="4" key="1">
    <citation type="submission" date="2016-10" db="EMBL/GenBank/DDBJ databases">
        <authorList>
            <person name="Varghese N."/>
        </authorList>
    </citation>
    <scope>NUCLEOTIDE SEQUENCE [LARGE SCALE GENOMIC DNA]</scope>
    <source>
        <strain evidence="4">GAS106B</strain>
    </source>
</reference>
<evidence type="ECO:0000259" key="2">
    <source>
        <dbReference type="Pfam" id="PF03713"/>
    </source>
</evidence>
<name>A0A1H1H5Z7_9BURK</name>
<evidence type="ECO:0000313" key="4">
    <source>
        <dbReference type="Proteomes" id="UP000183487"/>
    </source>
</evidence>
<dbReference type="Pfam" id="PF03713">
    <property type="entry name" value="DUF305"/>
    <property type="match status" value="1"/>
</dbReference>
<dbReference type="RefSeq" id="WP_074767077.1">
    <property type="nucleotide sequence ID" value="NZ_FNKP01000002.1"/>
</dbReference>
<protein>
    <recommendedName>
        <fullName evidence="2">DUF305 domain-containing protein</fullName>
    </recommendedName>
</protein>
<dbReference type="Gene3D" id="1.20.1260.10">
    <property type="match status" value="1"/>
</dbReference>
<dbReference type="InterPro" id="IPR005183">
    <property type="entry name" value="DUF305_CopM-like"/>
</dbReference>
<sequence>MENLKNWRPAWLPLIVLTGLLTTFPLSTLAQHRAAPDPMEKPFLAENNEAMNRMMTGMAAAPSGDIDDDFVAMMQPHHQGAIDMAEVELRYGHNEQLRRIAQEIIVDQQQEIVAMNIALNRAPPPPAPVPTQMQPVLSPQTAPHQTGMQMPMPANARQVLR</sequence>
<dbReference type="PANTHER" id="PTHR36933">
    <property type="entry name" value="SLL0788 PROTEIN"/>
    <property type="match status" value="1"/>
</dbReference>
<dbReference type="Proteomes" id="UP000183487">
    <property type="component" value="Unassembled WGS sequence"/>
</dbReference>
<feature type="domain" description="DUF305" evidence="2">
    <location>
        <begin position="28"/>
        <end position="116"/>
    </location>
</feature>
<evidence type="ECO:0000256" key="1">
    <source>
        <dbReference type="SAM" id="MobiDB-lite"/>
    </source>
</evidence>
<dbReference type="InterPro" id="IPR012347">
    <property type="entry name" value="Ferritin-like"/>
</dbReference>
<dbReference type="PANTHER" id="PTHR36933:SF1">
    <property type="entry name" value="SLL0788 PROTEIN"/>
    <property type="match status" value="1"/>
</dbReference>
<gene>
    <name evidence="3" type="ORF">SAMN05443245_3560</name>
</gene>
<organism evidence="3 4">
    <name type="scientific">Paraburkholderia fungorum</name>
    <dbReference type="NCBI Taxonomy" id="134537"/>
    <lineage>
        <taxon>Bacteria</taxon>
        <taxon>Pseudomonadati</taxon>
        <taxon>Pseudomonadota</taxon>
        <taxon>Betaproteobacteria</taxon>
        <taxon>Burkholderiales</taxon>
        <taxon>Burkholderiaceae</taxon>
        <taxon>Paraburkholderia</taxon>
    </lineage>
</organism>
<proteinExistence type="predicted"/>
<dbReference type="OrthoDB" id="8603558at2"/>
<accession>A0A1H1H5Z7</accession>
<feature type="region of interest" description="Disordered" evidence="1">
    <location>
        <begin position="140"/>
        <end position="161"/>
    </location>
</feature>
<dbReference type="AlphaFoldDB" id="A0A1H1H5Z7"/>
<dbReference type="EMBL" id="FNKP01000002">
    <property type="protein sequence ID" value="SDR20789.1"/>
    <property type="molecule type" value="Genomic_DNA"/>
</dbReference>
<evidence type="ECO:0000313" key="3">
    <source>
        <dbReference type="EMBL" id="SDR20789.1"/>
    </source>
</evidence>
<keyword evidence="4" id="KW-1185">Reference proteome</keyword>